<organism evidence="1 2">
    <name type="scientific">Actinomadura nitritigenes</name>
    <dbReference type="NCBI Taxonomy" id="134602"/>
    <lineage>
        <taxon>Bacteria</taxon>
        <taxon>Bacillati</taxon>
        <taxon>Actinomycetota</taxon>
        <taxon>Actinomycetes</taxon>
        <taxon>Streptosporangiales</taxon>
        <taxon>Thermomonosporaceae</taxon>
        <taxon>Actinomadura</taxon>
    </lineage>
</organism>
<evidence type="ECO:0000313" key="1">
    <source>
        <dbReference type="EMBL" id="MBO2441155.1"/>
    </source>
</evidence>
<sequence>MGTAHRAPARARAGDGADRRLLRALEGLYVIPPGHHRPDTGRAEAARLLACDDRTLTALARHGLPSTGERGRERFDSRDLFNLALYSGTGRTPVERDVTSLLRWTRSSCEDLIAPRVSRFELRVACGDPDGCRPDAHNALARPRTGAYGGAVRHVLAHPGRGGRRVAAAPDAAATTARSSGPAMAISAVLRTVGDCPVLRAPALRAIVREFTGAEPRYLRLPVELRDDPDLVPRGFAGCGAASRYIERLCREEGVPATTRIGWVVGLPDVVHAWVEVVDDDGVTKVIDPTFTLLSEVIPWSNPMLRDPSLAFRTNRLVPTGLHVGGDVASHTCGRAAGAAGAAERPHARVTTRIVPLRPTA</sequence>
<comment type="caution">
    <text evidence="1">The sequence shown here is derived from an EMBL/GenBank/DDBJ whole genome shotgun (WGS) entry which is preliminary data.</text>
</comment>
<evidence type="ECO:0008006" key="3">
    <source>
        <dbReference type="Google" id="ProtNLM"/>
    </source>
</evidence>
<evidence type="ECO:0000313" key="2">
    <source>
        <dbReference type="Proteomes" id="UP000666915"/>
    </source>
</evidence>
<dbReference type="RefSeq" id="WP_208269527.1">
    <property type="nucleotide sequence ID" value="NZ_BAAAGM010000047.1"/>
</dbReference>
<protein>
    <recommendedName>
        <fullName evidence="3">Transglutaminase-like domain-containing protein</fullName>
    </recommendedName>
</protein>
<proteinExistence type="predicted"/>
<gene>
    <name evidence="1" type="ORF">J4557_26875</name>
</gene>
<dbReference type="Proteomes" id="UP000666915">
    <property type="component" value="Unassembled WGS sequence"/>
</dbReference>
<reference evidence="1 2" key="1">
    <citation type="submission" date="2021-03" db="EMBL/GenBank/DDBJ databases">
        <authorList>
            <person name="Kanchanasin P."/>
            <person name="Saeng-In P."/>
            <person name="Phongsopitanun W."/>
            <person name="Yuki M."/>
            <person name="Kudo T."/>
            <person name="Ohkuma M."/>
            <person name="Tanasupawat S."/>
        </authorList>
    </citation>
    <scope>NUCLEOTIDE SEQUENCE [LARGE SCALE GENOMIC DNA]</scope>
    <source>
        <strain evidence="1 2">L46</strain>
    </source>
</reference>
<dbReference type="EMBL" id="JAGEOK010000018">
    <property type="protein sequence ID" value="MBO2441155.1"/>
    <property type="molecule type" value="Genomic_DNA"/>
</dbReference>
<keyword evidence="2" id="KW-1185">Reference proteome</keyword>
<accession>A0ABS3R507</accession>
<name>A0ABS3R507_9ACTN</name>